<dbReference type="Pfam" id="PF00002">
    <property type="entry name" value="7tm_2"/>
    <property type="match status" value="1"/>
</dbReference>
<proteinExistence type="inferred from homology"/>
<keyword evidence="3 8" id="KW-0812">Transmembrane</keyword>
<evidence type="ECO:0000256" key="6">
    <source>
        <dbReference type="ARBA" id="ARBA00023157"/>
    </source>
</evidence>
<evidence type="ECO:0000313" key="11">
    <source>
        <dbReference type="Proteomes" id="UP000694523"/>
    </source>
</evidence>
<name>A0A8C6V6S6_9GOBI</name>
<evidence type="ECO:0000256" key="5">
    <source>
        <dbReference type="ARBA" id="ARBA00023136"/>
    </source>
</evidence>
<dbReference type="PANTHER" id="PTHR45813">
    <property type="entry name" value="IG-LIKE DOMAIN-CONTAINING PROTEIN"/>
    <property type="match status" value="1"/>
</dbReference>
<evidence type="ECO:0000256" key="1">
    <source>
        <dbReference type="ARBA" id="ARBA00004141"/>
    </source>
</evidence>
<evidence type="ECO:0000259" key="9">
    <source>
        <dbReference type="PROSITE" id="PS50261"/>
    </source>
</evidence>
<keyword evidence="5 8" id="KW-0472">Membrane</keyword>
<dbReference type="SUPFAM" id="SSF81321">
    <property type="entry name" value="Family A G protein-coupled receptor-like"/>
    <property type="match status" value="1"/>
</dbReference>
<dbReference type="GO" id="GO:0004930">
    <property type="term" value="F:G protein-coupled receptor activity"/>
    <property type="evidence" value="ECO:0007669"/>
    <property type="project" value="InterPro"/>
</dbReference>
<evidence type="ECO:0000256" key="2">
    <source>
        <dbReference type="ARBA" id="ARBA00007343"/>
    </source>
</evidence>
<dbReference type="InterPro" id="IPR000832">
    <property type="entry name" value="GPCR_2_secretin-like"/>
</dbReference>
<dbReference type="Proteomes" id="UP000694523">
    <property type="component" value="Unplaced"/>
</dbReference>
<accession>A0A8C6V6S6</accession>
<feature type="transmembrane region" description="Helical" evidence="8">
    <location>
        <begin position="259"/>
        <end position="277"/>
    </location>
</feature>
<feature type="transmembrane region" description="Helical" evidence="8">
    <location>
        <begin position="137"/>
        <end position="162"/>
    </location>
</feature>
<evidence type="ECO:0000256" key="8">
    <source>
        <dbReference type="SAM" id="Phobius"/>
    </source>
</evidence>
<evidence type="ECO:0000256" key="3">
    <source>
        <dbReference type="ARBA" id="ARBA00022692"/>
    </source>
</evidence>
<keyword evidence="4 8" id="KW-1133">Transmembrane helix</keyword>
<dbReference type="PANTHER" id="PTHR45813:SF4">
    <property type="entry name" value="ADHESION G PROTEIN-COUPLED RECEPTOR F5"/>
    <property type="match status" value="1"/>
</dbReference>
<reference evidence="10" key="2">
    <citation type="submission" date="2025-09" db="UniProtKB">
        <authorList>
            <consortium name="Ensembl"/>
        </authorList>
    </citation>
    <scope>IDENTIFICATION</scope>
</reference>
<dbReference type="InterPro" id="IPR017981">
    <property type="entry name" value="GPCR_2-like_7TM"/>
</dbReference>
<keyword evidence="11" id="KW-1185">Reference proteome</keyword>
<protein>
    <recommendedName>
        <fullName evidence="9">G-protein coupled receptors family 2 profile 2 domain-containing protein</fullName>
    </recommendedName>
</protein>
<dbReference type="PROSITE" id="PS50261">
    <property type="entry name" value="G_PROTEIN_RECEP_F2_4"/>
    <property type="match status" value="1"/>
</dbReference>
<reference evidence="10" key="1">
    <citation type="submission" date="2025-08" db="UniProtKB">
        <authorList>
            <consortium name="Ensembl"/>
        </authorList>
    </citation>
    <scope>IDENTIFICATION</scope>
</reference>
<dbReference type="AlphaFoldDB" id="A0A8C6V6S6"/>
<comment type="subcellular location">
    <subcellularLocation>
        <location evidence="1">Membrane</location>
        <topology evidence="1">Multi-pass membrane protein</topology>
    </subcellularLocation>
</comment>
<evidence type="ECO:0000313" key="10">
    <source>
        <dbReference type="Ensembl" id="ENSNMLP00000044925.1"/>
    </source>
</evidence>
<evidence type="ECO:0000256" key="4">
    <source>
        <dbReference type="ARBA" id="ARBA00022989"/>
    </source>
</evidence>
<comment type="similarity">
    <text evidence="2">Belongs to the G-protein coupled receptor 2 family. Adhesion G-protein coupled receptor (ADGR) subfamily.</text>
</comment>
<dbReference type="PRINTS" id="PR00249">
    <property type="entry name" value="GPCRSECRETIN"/>
</dbReference>
<feature type="transmembrane region" description="Helical" evidence="8">
    <location>
        <begin position="182"/>
        <end position="206"/>
    </location>
</feature>
<keyword evidence="7" id="KW-0325">Glycoprotein</keyword>
<feature type="transmembrane region" description="Helical" evidence="8">
    <location>
        <begin position="101"/>
        <end position="125"/>
    </location>
</feature>
<feature type="transmembrane region" description="Helical" evidence="8">
    <location>
        <begin position="284"/>
        <end position="306"/>
    </location>
</feature>
<feature type="transmembrane region" description="Helical" evidence="8">
    <location>
        <begin position="22"/>
        <end position="45"/>
    </location>
</feature>
<dbReference type="GO" id="GO:0007166">
    <property type="term" value="P:cell surface receptor signaling pathway"/>
    <property type="evidence" value="ECO:0007669"/>
    <property type="project" value="InterPro"/>
</dbReference>
<dbReference type="Ensembl" id="ENSNMLT00000049858.1">
    <property type="protein sequence ID" value="ENSNMLP00000044925.1"/>
    <property type="gene ID" value="ENSNMLG00000027138.1"/>
</dbReference>
<feature type="transmembrane region" description="Helical" evidence="8">
    <location>
        <begin position="57"/>
        <end position="81"/>
    </location>
</feature>
<evidence type="ECO:0000256" key="7">
    <source>
        <dbReference type="ARBA" id="ARBA00023180"/>
    </source>
</evidence>
<feature type="domain" description="G-protein coupled receptors family 2 profile 2" evidence="9">
    <location>
        <begin position="19"/>
        <end position="280"/>
    </location>
</feature>
<dbReference type="GO" id="GO:0007189">
    <property type="term" value="P:adenylate cyclase-activating G protein-coupled receptor signaling pathway"/>
    <property type="evidence" value="ECO:0007669"/>
    <property type="project" value="TreeGrafter"/>
</dbReference>
<feature type="transmembrane region" description="Helical" evidence="8">
    <location>
        <begin position="226"/>
        <end position="247"/>
    </location>
</feature>
<dbReference type="FunFam" id="1.20.1070.10:FF:000058">
    <property type="entry name" value="Adhesion G protein-coupled receptor F5"/>
    <property type="match status" value="1"/>
</dbReference>
<keyword evidence="6" id="KW-1015">Disulfide bond</keyword>
<dbReference type="GO" id="GO:0016020">
    <property type="term" value="C:membrane"/>
    <property type="evidence" value="ECO:0007669"/>
    <property type="project" value="UniProtKB-SubCell"/>
</dbReference>
<dbReference type="Gene3D" id="1.20.1070.10">
    <property type="entry name" value="Rhodopsin 7-helix transmembrane proteins"/>
    <property type="match status" value="1"/>
</dbReference>
<organism evidence="10 11">
    <name type="scientific">Neogobius melanostomus</name>
    <name type="common">round goby</name>
    <dbReference type="NCBI Taxonomy" id="47308"/>
    <lineage>
        <taxon>Eukaryota</taxon>
        <taxon>Metazoa</taxon>
        <taxon>Chordata</taxon>
        <taxon>Craniata</taxon>
        <taxon>Vertebrata</taxon>
        <taxon>Euteleostomi</taxon>
        <taxon>Actinopterygii</taxon>
        <taxon>Neopterygii</taxon>
        <taxon>Teleostei</taxon>
        <taxon>Neoteleostei</taxon>
        <taxon>Acanthomorphata</taxon>
        <taxon>Gobiaria</taxon>
        <taxon>Gobiiformes</taxon>
        <taxon>Gobioidei</taxon>
        <taxon>Gobiidae</taxon>
        <taxon>Benthophilinae</taxon>
        <taxon>Neogobiini</taxon>
        <taxon>Neogobius</taxon>
    </lineage>
</organism>
<dbReference type="InterPro" id="IPR051587">
    <property type="entry name" value="Adhesion_GPCR"/>
</dbReference>
<sequence length="312" mass="35069">DFCRPLRTTQGNLTEQRTLDKITYIGVSISIASLVICLIIEAVVWKKIRKPRVSYMRHVTVVNIALCLLIADIWFIIGAGISKAKDKSDDQKRSCTAATFFIHLFYLALFFWMLVSGLQLLYHTVSVFDSGARKRTLLAIGFCIGYGAPIIIAVVTIAVTAGSNTYTQHNDVCWLNWDLSKALLAFVIPALTIVVINFLILFIVLYKILRSSKTDEKDTAKSIIKVILVLAPVFGVTWSIGFCLVVLPKANPAYEFFNYTFTIVNSFQVISPLITITHKKKLQTYLPSTTCLGYLIFWCCRINIFLPSQSML</sequence>